<protein>
    <submittedName>
        <fullName evidence="1">Uncharacterized protein</fullName>
    </submittedName>
</protein>
<dbReference type="PATRIC" id="fig|1123501.6.peg.213"/>
<keyword evidence="2" id="KW-1185">Reference proteome</keyword>
<evidence type="ECO:0000313" key="2">
    <source>
        <dbReference type="Proteomes" id="UP000035100"/>
    </source>
</evidence>
<comment type="caution">
    <text evidence="1">The sequence shown here is derived from an EMBL/GenBank/DDBJ whole genome shotgun (WGS) entry which is preliminary data.</text>
</comment>
<dbReference type="Proteomes" id="UP000035100">
    <property type="component" value="Unassembled WGS sequence"/>
</dbReference>
<accession>A0A0D0Q8R2</accession>
<sequence>MEHRGLVLILLALTLLLSPLALRHGGAGGTGGGSDVRETVTVGAAQAACDADSVQIRNLRLGCRGGSQIPDLGRRLSSGGAVFLSARN</sequence>
<dbReference type="EMBL" id="AONG01000003">
    <property type="protein sequence ID" value="KIQ70784.1"/>
    <property type="molecule type" value="Genomic_DNA"/>
</dbReference>
<proteinExistence type="predicted"/>
<evidence type="ECO:0000313" key="1">
    <source>
        <dbReference type="EMBL" id="KIQ70784.1"/>
    </source>
</evidence>
<organism evidence="1 2">
    <name type="scientific">Wenxinia marina DSM 24838</name>
    <dbReference type="NCBI Taxonomy" id="1123501"/>
    <lineage>
        <taxon>Bacteria</taxon>
        <taxon>Pseudomonadati</taxon>
        <taxon>Pseudomonadota</taxon>
        <taxon>Alphaproteobacteria</taxon>
        <taxon>Rhodobacterales</taxon>
        <taxon>Roseobacteraceae</taxon>
        <taxon>Wenxinia</taxon>
    </lineage>
</organism>
<name>A0A0D0Q8R2_9RHOB</name>
<dbReference type="AlphaFoldDB" id="A0A0D0Q8R2"/>
<gene>
    <name evidence="1" type="ORF">Wenmar_00158</name>
</gene>
<dbReference type="RefSeq" id="WP_018304291.1">
    <property type="nucleotide sequence ID" value="NZ_KB902313.1"/>
</dbReference>
<reference evidence="1 2" key="1">
    <citation type="submission" date="2013-01" db="EMBL/GenBank/DDBJ databases">
        <authorList>
            <person name="Fiebig A."/>
            <person name="Goeker M."/>
            <person name="Klenk H.-P.P."/>
        </authorList>
    </citation>
    <scope>NUCLEOTIDE SEQUENCE [LARGE SCALE GENOMIC DNA]</scope>
    <source>
        <strain evidence="1 2">DSM 24838</strain>
    </source>
</reference>